<organism evidence="9 10">
    <name type="scientific">Rhodococcoides kyotonense</name>
    <dbReference type="NCBI Taxonomy" id="398843"/>
    <lineage>
        <taxon>Bacteria</taxon>
        <taxon>Bacillati</taxon>
        <taxon>Actinomycetota</taxon>
        <taxon>Actinomycetes</taxon>
        <taxon>Mycobacteriales</taxon>
        <taxon>Nocardiaceae</taxon>
        <taxon>Rhodococcoides</taxon>
    </lineage>
</organism>
<sequence length="74" mass="8064">MGSVTSELRYNPFTGQPVVPGVIDSMPAAARLGLEPARFCRDCGRRMVVQIVPDGWSSTCSRHGVVDSTSLERR</sequence>
<protein>
    <recommendedName>
        <fullName evidence="7">Biotin synthase auxiliary protein</fullName>
    </recommendedName>
</protein>
<evidence type="ECO:0000259" key="8">
    <source>
        <dbReference type="Pfam" id="PF26519"/>
    </source>
</evidence>
<feature type="domain" description="Biotin synthase auxiliary protein C-terminal" evidence="8">
    <location>
        <begin position="47"/>
        <end position="73"/>
    </location>
</feature>
<keyword evidence="10" id="KW-1185">Reference proteome</keyword>
<reference evidence="9 10" key="1">
    <citation type="submission" date="2016-03" db="EMBL/GenBank/DDBJ databases">
        <title>Genome sequence of Rhodococcus kyotonensis KB10.</title>
        <authorList>
            <person name="Jeong H."/>
            <person name="Hong C.E."/>
            <person name="Jo S.H."/>
            <person name="Park J.M."/>
        </authorList>
    </citation>
    <scope>NUCLEOTIDE SEQUENCE [LARGE SCALE GENOMIC DNA]</scope>
    <source>
        <strain evidence="9 10">KB10</strain>
    </source>
</reference>
<keyword evidence="2" id="KW-0479">Metal-binding</keyword>
<keyword evidence="4" id="KW-0408">Iron</keyword>
<dbReference type="Pfam" id="PF26519">
    <property type="entry name" value="BsaP"/>
    <property type="match status" value="1"/>
</dbReference>
<comment type="caution">
    <text evidence="9">The sequence shown here is derived from an EMBL/GenBank/DDBJ whole genome shotgun (WGS) entry which is preliminary data.</text>
</comment>
<name>A0A177YPC1_9NOCA</name>
<comment type="function">
    <text evidence="5">Required for the activity of the biotin synthase BioB.</text>
</comment>
<evidence type="ECO:0000313" key="9">
    <source>
        <dbReference type="EMBL" id="OAK57452.1"/>
    </source>
</evidence>
<evidence type="ECO:0000256" key="4">
    <source>
        <dbReference type="ARBA" id="ARBA00023004"/>
    </source>
</evidence>
<dbReference type="AlphaFoldDB" id="A0A177YPC1"/>
<evidence type="ECO:0000256" key="3">
    <source>
        <dbReference type="ARBA" id="ARBA00022756"/>
    </source>
</evidence>
<keyword evidence="3" id="KW-0093">Biotin biosynthesis</keyword>
<evidence type="ECO:0000256" key="7">
    <source>
        <dbReference type="ARBA" id="ARBA00093796"/>
    </source>
</evidence>
<dbReference type="Proteomes" id="UP000077519">
    <property type="component" value="Unassembled WGS sequence"/>
</dbReference>
<dbReference type="InterPro" id="IPR058605">
    <property type="entry name" value="BsaP_C"/>
</dbReference>
<evidence type="ECO:0000256" key="1">
    <source>
        <dbReference type="ARBA" id="ARBA00001915"/>
    </source>
</evidence>
<proteinExistence type="inferred from homology"/>
<evidence type="ECO:0000256" key="2">
    <source>
        <dbReference type="ARBA" id="ARBA00022723"/>
    </source>
</evidence>
<evidence type="ECO:0000313" key="10">
    <source>
        <dbReference type="Proteomes" id="UP000077519"/>
    </source>
</evidence>
<comment type="similarity">
    <text evidence="6">Belongs to the BsaP family.</text>
</comment>
<accession>A0A177YPC1</accession>
<gene>
    <name evidence="9" type="ORF">A3K89_01230</name>
</gene>
<evidence type="ECO:0000256" key="6">
    <source>
        <dbReference type="ARBA" id="ARBA00093780"/>
    </source>
</evidence>
<dbReference type="EMBL" id="LVHI01000001">
    <property type="protein sequence ID" value="OAK57452.1"/>
    <property type="molecule type" value="Genomic_DNA"/>
</dbReference>
<evidence type="ECO:0000256" key="5">
    <source>
        <dbReference type="ARBA" id="ARBA00093761"/>
    </source>
</evidence>
<comment type="cofactor">
    <cofactor evidence="1">
        <name>iron-sulfur cluster</name>
        <dbReference type="ChEBI" id="CHEBI:30408"/>
    </cofactor>
</comment>